<name>A0A164IT94_9NOCA</name>
<protein>
    <submittedName>
        <fullName evidence="1">Uncharacterized protein</fullName>
    </submittedName>
</protein>
<dbReference type="Proteomes" id="UP000076512">
    <property type="component" value="Unassembled WGS sequence"/>
</dbReference>
<comment type="caution">
    <text evidence="1">The sequence shown here is derived from an EMBL/GenBank/DDBJ whole genome shotgun (WGS) entry which is preliminary data.</text>
</comment>
<gene>
    <name evidence="1" type="ORF">AWN90_07230</name>
</gene>
<dbReference type="EMBL" id="LWGR01000018">
    <property type="protein sequence ID" value="KZM69727.1"/>
    <property type="molecule type" value="Genomic_DNA"/>
</dbReference>
<evidence type="ECO:0000313" key="2">
    <source>
        <dbReference type="Proteomes" id="UP000076512"/>
    </source>
</evidence>
<organism evidence="1 2">
    <name type="scientific">Nocardia terpenica</name>
    <dbReference type="NCBI Taxonomy" id="455432"/>
    <lineage>
        <taxon>Bacteria</taxon>
        <taxon>Bacillati</taxon>
        <taxon>Actinomycetota</taxon>
        <taxon>Actinomycetes</taxon>
        <taxon>Mycobacteriales</taxon>
        <taxon>Nocardiaceae</taxon>
        <taxon>Nocardia</taxon>
    </lineage>
</organism>
<reference evidence="1 2" key="1">
    <citation type="submission" date="2016-04" db="EMBL/GenBank/DDBJ databases">
        <authorList>
            <person name="Evans L.H."/>
            <person name="Alamgir A."/>
            <person name="Owens N."/>
            <person name="Weber N.D."/>
            <person name="Virtaneva K."/>
            <person name="Barbian K."/>
            <person name="Babar A."/>
            <person name="Rosenke K."/>
        </authorList>
    </citation>
    <scope>NUCLEOTIDE SEQUENCE [LARGE SCALE GENOMIC DNA]</scope>
    <source>
        <strain evidence="1 2">IFM 0406</strain>
    </source>
</reference>
<evidence type="ECO:0000313" key="1">
    <source>
        <dbReference type="EMBL" id="KZM69727.1"/>
    </source>
</evidence>
<accession>A0A164IT94</accession>
<sequence>MDTSVFTGKAEFTLPVTVVSVFVRPVVTVVNPEFGLVDREVFTLAPRPAATMAASCEPPVTTADSATMGATAAMSSGVTASRPAAVRASVGLVQ</sequence>
<proteinExistence type="predicted"/>
<keyword evidence="2" id="KW-1185">Reference proteome</keyword>
<dbReference type="AlphaFoldDB" id="A0A164IT94"/>